<evidence type="ECO:0000256" key="4">
    <source>
        <dbReference type="PROSITE-ProRule" id="PRU00810"/>
    </source>
</evidence>
<gene>
    <name evidence="5" type="ORF">FH972_019046</name>
</gene>
<evidence type="ECO:0000256" key="2">
    <source>
        <dbReference type="ARBA" id="ARBA00022491"/>
    </source>
</evidence>
<reference evidence="5 6" key="1">
    <citation type="submission" date="2019-06" db="EMBL/GenBank/DDBJ databases">
        <title>A chromosomal-level reference genome of Carpinus fangiana (Coryloideae, Betulaceae).</title>
        <authorList>
            <person name="Yang X."/>
            <person name="Wang Z."/>
            <person name="Zhang L."/>
            <person name="Hao G."/>
            <person name="Liu J."/>
            <person name="Yang Y."/>
        </authorList>
    </citation>
    <scope>NUCLEOTIDE SEQUENCE [LARGE SCALE GENOMIC DNA]</scope>
    <source>
        <strain evidence="5">Cfa_2016G</strain>
        <tissue evidence="5">Leaf</tissue>
    </source>
</reference>
<dbReference type="InterPro" id="IPR036600">
    <property type="entry name" value="PAH_sf"/>
</dbReference>
<accession>A0A5N6RP31</accession>
<evidence type="ECO:0000313" key="5">
    <source>
        <dbReference type="EMBL" id="KAE8124138.1"/>
    </source>
</evidence>
<dbReference type="GO" id="GO:0000785">
    <property type="term" value="C:chromatin"/>
    <property type="evidence" value="ECO:0007669"/>
    <property type="project" value="TreeGrafter"/>
</dbReference>
<dbReference type="Proteomes" id="UP000327013">
    <property type="component" value="Chromosome 8"/>
</dbReference>
<dbReference type="PROSITE" id="PS51477">
    <property type="entry name" value="PAH"/>
    <property type="match status" value="1"/>
</dbReference>
<dbReference type="GO" id="GO:0000118">
    <property type="term" value="C:histone deacetylase complex"/>
    <property type="evidence" value="ECO:0007669"/>
    <property type="project" value="TreeGrafter"/>
</dbReference>
<dbReference type="SUPFAM" id="SSF47762">
    <property type="entry name" value="PAH2 domain"/>
    <property type="match status" value="2"/>
</dbReference>
<evidence type="ECO:0000256" key="3">
    <source>
        <dbReference type="ARBA" id="ARBA00023242"/>
    </source>
</evidence>
<organism evidence="5 6">
    <name type="scientific">Carpinus fangiana</name>
    <dbReference type="NCBI Taxonomy" id="176857"/>
    <lineage>
        <taxon>Eukaryota</taxon>
        <taxon>Viridiplantae</taxon>
        <taxon>Streptophyta</taxon>
        <taxon>Embryophyta</taxon>
        <taxon>Tracheophyta</taxon>
        <taxon>Spermatophyta</taxon>
        <taxon>Magnoliopsida</taxon>
        <taxon>eudicotyledons</taxon>
        <taxon>Gunneridae</taxon>
        <taxon>Pentapetalae</taxon>
        <taxon>rosids</taxon>
        <taxon>fabids</taxon>
        <taxon>Fagales</taxon>
        <taxon>Betulaceae</taxon>
        <taxon>Carpinus</taxon>
    </lineage>
</organism>
<keyword evidence="6" id="KW-1185">Reference proteome</keyword>
<evidence type="ECO:0000313" key="6">
    <source>
        <dbReference type="Proteomes" id="UP000327013"/>
    </source>
</evidence>
<dbReference type="OrthoDB" id="1305701at2759"/>
<dbReference type="AlphaFoldDB" id="A0A5N6RP31"/>
<dbReference type="GO" id="GO:0000122">
    <property type="term" value="P:negative regulation of transcription by RNA polymerase II"/>
    <property type="evidence" value="ECO:0007669"/>
    <property type="project" value="TreeGrafter"/>
</dbReference>
<proteinExistence type="predicted"/>
<dbReference type="EMBL" id="CM017328">
    <property type="protein sequence ID" value="KAE8124138.1"/>
    <property type="molecule type" value="Genomic_DNA"/>
</dbReference>
<keyword evidence="3 4" id="KW-0539">Nucleus</keyword>
<protein>
    <submittedName>
        <fullName evidence="5">Uncharacterized protein</fullName>
    </submittedName>
</protein>
<keyword evidence="2" id="KW-0678">Repressor</keyword>
<name>A0A5N6RP31_9ROSI</name>
<dbReference type="Gene3D" id="1.20.1160.11">
    <property type="entry name" value="Paired amphipathic helix"/>
    <property type="match status" value="2"/>
</dbReference>
<dbReference type="InterPro" id="IPR039774">
    <property type="entry name" value="Sin3-like"/>
</dbReference>
<dbReference type="InterPro" id="IPR003822">
    <property type="entry name" value="PAH"/>
</dbReference>
<dbReference type="PANTHER" id="PTHR12346:SF0">
    <property type="entry name" value="SIN3A, ISOFORM G"/>
    <property type="match status" value="1"/>
</dbReference>
<dbReference type="GO" id="GO:0003714">
    <property type="term" value="F:transcription corepressor activity"/>
    <property type="evidence" value="ECO:0007669"/>
    <property type="project" value="InterPro"/>
</dbReference>
<dbReference type="Pfam" id="PF02671">
    <property type="entry name" value="PAH"/>
    <property type="match status" value="1"/>
</dbReference>
<dbReference type="PANTHER" id="PTHR12346">
    <property type="entry name" value="SIN3B-RELATED"/>
    <property type="match status" value="1"/>
</dbReference>
<comment type="subcellular location">
    <subcellularLocation>
        <location evidence="1 4">Nucleus</location>
    </subcellularLocation>
</comment>
<evidence type="ECO:0000256" key="1">
    <source>
        <dbReference type="ARBA" id="ARBA00004123"/>
    </source>
</evidence>
<sequence>MMQLAGPSSPRSQLTHGVFNGCISPLVLWESSKFVKLVREYNNGEVHDRFKQILKDYLIQQSKSDVGGIASRIEQLVEDHSELRQGFKSLQLMVKTNNLMKKIEGRLAINDLKRFFEIIKGFRTRQTSMVKVVEEVAVLFADHTDLFAEFCEFLPDSFNLSE</sequence>